<dbReference type="SUPFAM" id="SSF102405">
    <property type="entry name" value="MCP/YpsA-like"/>
    <property type="match status" value="1"/>
</dbReference>
<evidence type="ECO:0000313" key="1">
    <source>
        <dbReference type="EMBL" id="HGN37365.1"/>
    </source>
</evidence>
<dbReference type="EMBL" id="DTAI01000219">
    <property type="protein sequence ID" value="HGN37365.1"/>
    <property type="molecule type" value="Genomic_DNA"/>
</dbReference>
<accession>A0A7J3I9X0</accession>
<evidence type="ECO:0000313" key="2">
    <source>
        <dbReference type="EMBL" id="HGQ18477.1"/>
    </source>
</evidence>
<reference evidence="1" key="1">
    <citation type="journal article" date="2020" name="mSystems">
        <title>Genome- and Community-Level Interaction Insights into Carbon Utilization and Element Cycling Functions of Hydrothermarchaeota in Hydrothermal Sediment.</title>
        <authorList>
            <person name="Zhou Z."/>
            <person name="Liu Y."/>
            <person name="Xu W."/>
            <person name="Pan J."/>
            <person name="Luo Z.H."/>
            <person name="Li M."/>
        </authorList>
    </citation>
    <scope>NUCLEOTIDE SEQUENCE [LARGE SCALE GENOMIC DNA]</scope>
    <source>
        <strain evidence="1">SpSt-618</strain>
        <strain evidence="2">SpSt-657</strain>
    </source>
</reference>
<dbReference type="EMBL" id="DTBZ01000110">
    <property type="protein sequence ID" value="HGQ18477.1"/>
    <property type="molecule type" value="Genomic_DNA"/>
</dbReference>
<protein>
    <submittedName>
        <fullName evidence="1">LOG family protein</fullName>
    </submittedName>
</protein>
<organism evidence="1">
    <name type="scientific">Ignisphaera aggregans</name>
    <dbReference type="NCBI Taxonomy" id="334771"/>
    <lineage>
        <taxon>Archaea</taxon>
        <taxon>Thermoproteota</taxon>
        <taxon>Thermoprotei</taxon>
        <taxon>Desulfurococcales</taxon>
        <taxon>Desulfurococcaceae</taxon>
        <taxon>Ignisphaera</taxon>
    </lineage>
</organism>
<name>A0A7J3I9X0_9CREN</name>
<dbReference type="AlphaFoldDB" id="A0A7J3I9X0"/>
<dbReference type="Gene3D" id="3.40.50.450">
    <property type="match status" value="1"/>
</dbReference>
<sequence length="174" mass="19265">MYYVSIAAYSGHVGENHREAVTRLLDRLRFLCNDIAIVVGGYEGLMKHVVDVALSMGLKVIIIPPIEWEDREFPKQAIVVKTGTTFTVRSIFIVHTSDALIAVGGGSGSLHEILAAYSEGKPVYVLVGTGLPTDMLEKLPDRIDYRIVSSIKKYYDPEELVRDLCVGLLKSKKN</sequence>
<gene>
    <name evidence="1" type="ORF">ENT87_07465</name>
    <name evidence="2" type="ORF">ENU30_05845</name>
</gene>
<dbReference type="InterPro" id="IPR041164">
    <property type="entry name" value="LDcluster4"/>
</dbReference>
<dbReference type="Pfam" id="PF18306">
    <property type="entry name" value="LDcluster4"/>
    <property type="match status" value="1"/>
</dbReference>
<comment type="caution">
    <text evidence="1">The sequence shown here is derived from an EMBL/GenBank/DDBJ whole genome shotgun (WGS) entry which is preliminary data.</text>
</comment>
<proteinExistence type="predicted"/>